<accession>A0ABM3XJ93</accession>
<keyword evidence="1" id="KW-0175">Coiled coil</keyword>
<protein>
    <submittedName>
        <fullName evidence="3">Merlin-like</fullName>
    </submittedName>
</protein>
<name>A0ABM3XJ93_ERIEU</name>
<keyword evidence="2" id="KW-1185">Reference proteome</keyword>
<gene>
    <name evidence="3" type="primary">LOC132539065</name>
</gene>
<sequence>MRSEETADLLAEKAQITEEEAKLLAQKAEEAEQEMERIKATAIHMEEEKHLMEQKVLKMAEESERKSGAGARGCPGHRFSRRAADSCWAAGTGAAGGPCGFAQWAPSPPTMLCPCPLPQRESLLGGLPYSLGFQ</sequence>
<evidence type="ECO:0000313" key="3">
    <source>
        <dbReference type="RefSeq" id="XP_060048860.1"/>
    </source>
</evidence>
<organism evidence="2 3">
    <name type="scientific">Erinaceus europaeus</name>
    <name type="common">Western European hedgehog</name>
    <dbReference type="NCBI Taxonomy" id="9365"/>
    <lineage>
        <taxon>Eukaryota</taxon>
        <taxon>Metazoa</taxon>
        <taxon>Chordata</taxon>
        <taxon>Craniata</taxon>
        <taxon>Vertebrata</taxon>
        <taxon>Euteleostomi</taxon>
        <taxon>Mammalia</taxon>
        <taxon>Eutheria</taxon>
        <taxon>Laurasiatheria</taxon>
        <taxon>Eulipotyphla</taxon>
        <taxon>Erinaceidae</taxon>
        <taxon>Erinaceinae</taxon>
        <taxon>Erinaceus</taxon>
    </lineage>
</organism>
<feature type="coiled-coil region" evidence="1">
    <location>
        <begin position="7"/>
        <end position="55"/>
    </location>
</feature>
<proteinExistence type="predicted"/>
<dbReference type="RefSeq" id="XP_060048860.1">
    <property type="nucleotide sequence ID" value="XM_060192877.1"/>
</dbReference>
<dbReference type="Proteomes" id="UP001652624">
    <property type="component" value="Chromosome 6"/>
</dbReference>
<reference evidence="3" key="1">
    <citation type="submission" date="2025-08" db="UniProtKB">
        <authorList>
            <consortium name="RefSeq"/>
        </authorList>
    </citation>
    <scope>IDENTIFICATION</scope>
</reference>
<dbReference type="GeneID" id="132539065"/>
<evidence type="ECO:0000313" key="2">
    <source>
        <dbReference type="Proteomes" id="UP001652624"/>
    </source>
</evidence>
<evidence type="ECO:0000256" key="1">
    <source>
        <dbReference type="SAM" id="Coils"/>
    </source>
</evidence>